<dbReference type="InterPro" id="IPR026392">
    <property type="entry name" value="Exo/Archaeosortase_dom"/>
</dbReference>
<proteinExistence type="predicted"/>
<dbReference type="GO" id="GO:0016787">
    <property type="term" value="F:hydrolase activity"/>
    <property type="evidence" value="ECO:0007669"/>
    <property type="project" value="UniProtKB-KW"/>
</dbReference>
<keyword evidence="6 8" id="KW-1133">Transmembrane helix</keyword>
<sequence length="283" mass="31554">MNITHLKPSQILKTEPFWLASIAAGLAAICLTLVWKAHDVGHLGMSLLFFFAIGSILWDKRHTFNFESDVFSSVVGWLIISWVLWQSTTHNLGYIIRLLPLASAIGVGLLASGFKGVKQYWEALIILFFLEIPSVLAELFLDISPYSAKFASLILWYLGFDVTLNGVYIHLPTGSVKVVPSCSGIDTINYLLGISIIALVMFPIAKNKRLFVSLFAMFLGFFLNAIRIAILAVMVGTNEAAFHSWHGGNASYSFGVFGILIFGAFYMFILRQEERQIQKMEKS</sequence>
<evidence type="ECO:0000256" key="5">
    <source>
        <dbReference type="ARBA" id="ARBA00022801"/>
    </source>
</evidence>
<keyword evidence="3" id="KW-0645">Protease</keyword>
<dbReference type="InterPro" id="IPR019127">
    <property type="entry name" value="Exosortase"/>
</dbReference>
<evidence type="ECO:0000256" key="3">
    <source>
        <dbReference type="ARBA" id="ARBA00022670"/>
    </source>
</evidence>
<evidence type="ECO:0000313" key="10">
    <source>
        <dbReference type="Proteomes" id="UP000658514"/>
    </source>
</evidence>
<keyword evidence="10" id="KW-1185">Reference proteome</keyword>
<keyword evidence="2" id="KW-1003">Cell membrane</keyword>
<dbReference type="NCBIfam" id="TIGR04178">
    <property type="entry name" value="exo_archaeo"/>
    <property type="match status" value="1"/>
</dbReference>
<comment type="caution">
    <text evidence="9">The sequence shown here is derived from an EMBL/GenBank/DDBJ whole genome shotgun (WGS) entry which is preliminary data.</text>
</comment>
<reference evidence="9 10" key="1">
    <citation type="journal article" date="2020" name="ISME J.">
        <title>Comparative genomics reveals insights into cyanobacterial evolution and habitat adaptation.</title>
        <authorList>
            <person name="Chen M.Y."/>
            <person name="Teng W.K."/>
            <person name="Zhao L."/>
            <person name="Hu C.X."/>
            <person name="Zhou Y.K."/>
            <person name="Han B.P."/>
            <person name="Song L.R."/>
            <person name="Shu W.S."/>
        </authorList>
    </citation>
    <scope>NUCLEOTIDE SEQUENCE [LARGE SCALE GENOMIC DNA]</scope>
    <source>
        <strain evidence="9 10">FACHB-288</strain>
    </source>
</reference>
<organism evidence="9 10">
    <name type="scientific">Calothrix parietina FACHB-288</name>
    <dbReference type="NCBI Taxonomy" id="2692896"/>
    <lineage>
        <taxon>Bacteria</taxon>
        <taxon>Bacillati</taxon>
        <taxon>Cyanobacteriota</taxon>
        <taxon>Cyanophyceae</taxon>
        <taxon>Nostocales</taxon>
        <taxon>Calotrichaceae</taxon>
        <taxon>Calothrix</taxon>
    </lineage>
</organism>
<dbReference type="EC" id="3.4.22.-" evidence="9"/>
<evidence type="ECO:0000256" key="6">
    <source>
        <dbReference type="ARBA" id="ARBA00022989"/>
    </source>
</evidence>
<evidence type="ECO:0000256" key="1">
    <source>
        <dbReference type="ARBA" id="ARBA00004651"/>
    </source>
</evidence>
<feature type="transmembrane region" description="Helical" evidence="8">
    <location>
        <begin position="40"/>
        <end position="58"/>
    </location>
</feature>
<dbReference type="RefSeq" id="WP_190539836.1">
    <property type="nucleotide sequence ID" value="NZ_CAWPNO010000052.1"/>
</dbReference>
<dbReference type="InterPro" id="IPR022505">
    <property type="entry name" value="Exosortase_cyanobac"/>
</dbReference>
<comment type="subcellular location">
    <subcellularLocation>
        <location evidence="1">Cell membrane</location>
        <topology evidence="1">Multi-pass membrane protein</topology>
    </subcellularLocation>
</comment>
<feature type="transmembrane region" description="Helical" evidence="8">
    <location>
        <begin position="153"/>
        <end position="171"/>
    </location>
</feature>
<evidence type="ECO:0000313" key="9">
    <source>
        <dbReference type="EMBL" id="MBD2196730.1"/>
    </source>
</evidence>
<name>A0ABR8A9Q8_9CYAN</name>
<evidence type="ECO:0000256" key="4">
    <source>
        <dbReference type="ARBA" id="ARBA00022692"/>
    </source>
</evidence>
<feature type="transmembrane region" description="Helical" evidence="8">
    <location>
        <begin position="250"/>
        <end position="270"/>
    </location>
</feature>
<dbReference type="Pfam" id="PF09721">
    <property type="entry name" value="Exosortase_EpsH"/>
    <property type="match status" value="1"/>
</dbReference>
<evidence type="ECO:0000256" key="8">
    <source>
        <dbReference type="SAM" id="Phobius"/>
    </source>
</evidence>
<evidence type="ECO:0000256" key="7">
    <source>
        <dbReference type="ARBA" id="ARBA00023136"/>
    </source>
</evidence>
<accession>A0ABR8A9Q8</accession>
<feature type="transmembrane region" description="Helical" evidence="8">
    <location>
        <begin position="70"/>
        <end position="87"/>
    </location>
</feature>
<keyword evidence="4 8" id="KW-0812">Transmembrane</keyword>
<feature type="transmembrane region" description="Helical" evidence="8">
    <location>
        <begin position="120"/>
        <end position="141"/>
    </location>
</feature>
<gene>
    <name evidence="9" type="primary">crtA</name>
    <name evidence="9" type="ORF">H6G24_14670</name>
</gene>
<dbReference type="Proteomes" id="UP000658514">
    <property type="component" value="Unassembled WGS sequence"/>
</dbReference>
<feature type="transmembrane region" description="Helical" evidence="8">
    <location>
        <begin position="17"/>
        <end position="35"/>
    </location>
</feature>
<dbReference type="NCBIfam" id="TIGR03763">
    <property type="entry name" value="cyanoexo_CrtA"/>
    <property type="match status" value="1"/>
</dbReference>
<evidence type="ECO:0000256" key="2">
    <source>
        <dbReference type="ARBA" id="ARBA00022475"/>
    </source>
</evidence>
<keyword evidence="5 9" id="KW-0378">Hydrolase</keyword>
<feature type="transmembrane region" description="Helical" evidence="8">
    <location>
        <begin position="212"/>
        <end position="235"/>
    </location>
</feature>
<protein>
    <submittedName>
        <fullName evidence="9">Cyanoexosortase A</fullName>
        <ecNumber evidence="9">3.4.22.-</ecNumber>
    </submittedName>
</protein>
<dbReference type="EMBL" id="JACJQH010000020">
    <property type="protein sequence ID" value="MBD2196730.1"/>
    <property type="molecule type" value="Genomic_DNA"/>
</dbReference>
<feature type="transmembrane region" description="Helical" evidence="8">
    <location>
        <begin position="187"/>
        <end position="205"/>
    </location>
</feature>
<feature type="transmembrane region" description="Helical" evidence="8">
    <location>
        <begin position="94"/>
        <end position="114"/>
    </location>
</feature>
<keyword evidence="7 8" id="KW-0472">Membrane</keyword>